<dbReference type="Gene3D" id="2.40.170.20">
    <property type="entry name" value="TonB-dependent receptor, beta-barrel domain"/>
    <property type="match status" value="1"/>
</dbReference>
<gene>
    <name evidence="16" type="ORF">DRF60_05645</name>
</gene>
<evidence type="ECO:0000313" key="17">
    <source>
        <dbReference type="Proteomes" id="UP000257030"/>
    </source>
</evidence>
<keyword evidence="7" id="KW-0408">Iron</keyword>
<keyword evidence="11 12" id="KW-0998">Cell outer membrane</keyword>
<evidence type="ECO:0000259" key="14">
    <source>
        <dbReference type="Pfam" id="PF00593"/>
    </source>
</evidence>
<evidence type="ECO:0000256" key="6">
    <source>
        <dbReference type="ARBA" id="ARBA00022729"/>
    </source>
</evidence>
<dbReference type="GO" id="GO:0009279">
    <property type="term" value="C:cell outer membrane"/>
    <property type="evidence" value="ECO:0007669"/>
    <property type="project" value="UniProtKB-SubCell"/>
</dbReference>
<dbReference type="SUPFAM" id="SSF56935">
    <property type="entry name" value="Porins"/>
    <property type="match status" value="1"/>
</dbReference>
<dbReference type="InterPro" id="IPR000531">
    <property type="entry name" value="Beta-barrel_TonB"/>
</dbReference>
<evidence type="ECO:0000256" key="10">
    <source>
        <dbReference type="ARBA" id="ARBA00023136"/>
    </source>
</evidence>
<evidence type="ECO:0000256" key="3">
    <source>
        <dbReference type="ARBA" id="ARBA00022452"/>
    </source>
</evidence>
<proteinExistence type="inferred from homology"/>
<dbReference type="PANTHER" id="PTHR32552">
    <property type="entry name" value="FERRICHROME IRON RECEPTOR-RELATED"/>
    <property type="match status" value="1"/>
</dbReference>
<keyword evidence="17" id="KW-1185">Reference proteome</keyword>
<evidence type="ECO:0000256" key="7">
    <source>
        <dbReference type="ARBA" id="ARBA00023004"/>
    </source>
</evidence>
<evidence type="ECO:0000256" key="4">
    <source>
        <dbReference type="ARBA" id="ARBA00022496"/>
    </source>
</evidence>
<keyword evidence="8" id="KW-0406">Ion transport</keyword>
<comment type="subcellular location">
    <subcellularLocation>
        <location evidence="1 12">Cell outer membrane</location>
        <topology evidence="1 12">Multi-pass membrane protein</topology>
    </subcellularLocation>
</comment>
<evidence type="ECO:0000256" key="11">
    <source>
        <dbReference type="ARBA" id="ARBA00023237"/>
    </source>
</evidence>
<evidence type="ECO:0000256" key="2">
    <source>
        <dbReference type="ARBA" id="ARBA00022448"/>
    </source>
</evidence>
<dbReference type="InterPro" id="IPR037066">
    <property type="entry name" value="Plug_dom_sf"/>
</dbReference>
<evidence type="ECO:0000313" key="16">
    <source>
        <dbReference type="EMBL" id="REC79315.1"/>
    </source>
</evidence>
<feature type="domain" description="TonB-dependent receptor-like beta-barrel" evidence="14">
    <location>
        <begin position="295"/>
        <end position="850"/>
    </location>
</feature>
<keyword evidence="10 12" id="KW-0472">Membrane</keyword>
<dbReference type="InterPro" id="IPR012910">
    <property type="entry name" value="Plug_dom"/>
</dbReference>
<dbReference type="OrthoDB" id="1122665at2"/>
<keyword evidence="4" id="KW-0410">Iron transport</keyword>
<dbReference type="InterPro" id="IPR039426">
    <property type="entry name" value="TonB-dep_rcpt-like"/>
</dbReference>
<evidence type="ECO:0000256" key="9">
    <source>
        <dbReference type="ARBA" id="ARBA00023077"/>
    </source>
</evidence>
<keyword evidence="2 12" id="KW-0813">Transport</keyword>
<dbReference type="PANTHER" id="PTHR32552:SF89">
    <property type="entry name" value="CATECHOLATE SIDEROPHORE RECEPTOR FIU"/>
    <property type="match status" value="1"/>
</dbReference>
<keyword evidence="6" id="KW-0732">Signal</keyword>
<dbReference type="GO" id="GO:0015344">
    <property type="term" value="F:siderophore uptake transmembrane transporter activity"/>
    <property type="evidence" value="ECO:0007669"/>
    <property type="project" value="TreeGrafter"/>
</dbReference>
<evidence type="ECO:0000256" key="13">
    <source>
        <dbReference type="RuleBase" id="RU003357"/>
    </source>
</evidence>
<dbReference type="EMBL" id="QNUH01000004">
    <property type="protein sequence ID" value="REC79315.1"/>
    <property type="molecule type" value="Genomic_DNA"/>
</dbReference>
<evidence type="ECO:0000259" key="15">
    <source>
        <dbReference type="Pfam" id="PF07715"/>
    </source>
</evidence>
<evidence type="ECO:0000256" key="1">
    <source>
        <dbReference type="ARBA" id="ARBA00004571"/>
    </source>
</evidence>
<evidence type="ECO:0008006" key="18">
    <source>
        <dbReference type="Google" id="ProtNLM"/>
    </source>
</evidence>
<dbReference type="RefSeq" id="WP_116011142.1">
    <property type="nucleotide sequence ID" value="NZ_QNUH01000004.1"/>
</dbReference>
<dbReference type="Proteomes" id="UP000257030">
    <property type="component" value="Unassembled WGS sequence"/>
</dbReference>
<sequence length="908" mass="100573">MSRWYSPMWRNGLKSMAQINDKNMKTTFLNTKITVAVLFLAALNVTAQKKEADTVKTKDIDEVIMTGVFDKRTRMNAPVAISVLKSDVIEKQVPNSAADLLKNVPGVYVNSSLGEIRNNVSSRGISAGSSDGTFAYEYISMQEDGLPVTNTTYYNYGPDFFLRADATISQIDAVRGGPASITAANAPGGIFNYISKTGGNKFGGEIRAKYGVQGADNSGYHRIDANFGGPLRDNWFYNIGGFYRYDLGGRYAGYPFNNGGQVKANIVKKYSKGSLKVFLKYLDDKNGYAQLIPTRNYTNPEPAEGFSSSSSLLIPKLQYNSPDFIHGGNIDYNSGRLVSNKYRSVGLNWDHNLGNGWKLFLASKYSDNDVVQNSVGNSFLTSLDDMTSYFLVGGLGVGTYSFKDALTGQELASVNAALGAGGLPVYQITKNQLPGQSIQNNSFVMSALNFYENKVKESMNQLTINKKWNHMNFSFGGYYGYSDVWRFSGINGIGLTTLENRPRMMTLSLTGVTTLDFTKPGVYQLTNNDGFAQAAGSTGDLLEFKAKQQQGAVFFGHTWDITDHLTLDWGIRYEKVWIKGDNTRTYLFSDKNGGTDSSIYTLYNNNALTKLTNVVYSRQLENFSYSAAVNYKFNNNLAIYARYSKGSKSPDLDMFFAANRPETIGLLDPQSRKTQQIEMGFKAKTTYFDAFVTPFYSLLSNVPYSFLADDGKGGFYTTPSLYNKNETYGIELETNIRPTDNFSVRAVLTLQDPKVKEGYLWNLGSAPGPSDDTVLSYSGTTIAYTPKIMANITPNLKVGKAFGFVTWNYMGKREGSNTNVYKLPGFSQFDLGLGYNLNENISMLINVNNVFNKYGVMSYQRPGTLQQQLAGFENFTQAEYASAVANNTPYFTIAIPPTSGYFTVTYKF</sequence>
<dbReference type="Gene3D" id="2.170.130.10">
    <property type="entry name" value="TonB-dependent receptor, plug domain"/>
    <property type="match status" value="1"/>
</dbReference>
<organism evidence="16 17">
    <name type="scientific">Chryseobacterium elymi</name>
    <dbReference type="NCBI Taxonomy" id="395936"/>
    <lineage>
        <taxon>Bacteria</taxon>
        <taxon>Pseudomonadati</taxon>
        <taxon>Bacteroidota</taxon>
        <taxon>Flavobacteriia</taxon>
        <taxon>Flavobacteriales</taxon>
        <taxon>Weeksellaceae</taxon>
        <taxon>Chryseobacterium group</taxon>
        <taxon>Chryseobacterium</taxon>
    </lineage>
</organism>
<dbReference type="AlphaFoldDB" id="A0A3D9DMQ4"/>
<evidence type="ECO:0000256" key="5">
    <source>
        <dbReference type="ARBA" id="ARBA00022692"/>
    </source>
</evidence>
<keyword evidence="3 12" id="KW-1134">Transmembrane beta strand</keyword>
<evidence type="ECO:0000256" key="8">
    <source>
        <dbReference type="ARBA" id="ARBA00023065"/>
    </source>
</evidence>
<dbReference type="PROSITE" id="PS52016">
    <property type="entry name" value="TONB_DEPENDENT_REC_3"/>
    <property type="match status" value="1"/>
</dbReference>
<comment type="similarity">
    <text evidence="12 13">Belongs to the TonB-dependent receptor family.</text>
</comment>
<accession>A0A3D9DMQ4</accession>
<reference evidence="16 17" key="1">
    <citation type="journal article" date="2010" name="Syst. Appl. Microbiol.">
        <title>Four new species of Chryseobacterium from the rhizosphere of coastal sand dune plants, Chryseobacterium elymi sp. nov., Chryseobacterium hagamense sp. nov., Chryseobacterium lathyri sp. nov. and Chryseobacterium rhizosphaerae sp. nov.</title>
        <authorList>
            <person name="Cho S.H."/>
            <person name="Lee K.S."/>
            <person name="Shin D.S."/>
            <person name="Han J.H."/>
            <person name="Park K.S."/>
            <person name="Lee C.H."/>
            <person name="Park K.H."/>
            <person name="Kim S.B."/>
        </authorList>
    </citation>
    <scope>NUCLEOTIDE SEQUENCE [LARGE SCALE GENOMIC DNA]</scope>
    <source>
        <strain evidence="16 17">KCTC 22547</strain>
    </source>
</reference>
<dbReference type="InterPro" id="IPR036942">
    <property type="entry name" value="Beta-barrel_TonB_sf"/>
</dbReference>
<dbReference type="Pfam" id="PF00593">
    <property type="entry name" value="TonB_dep_Rec_b-barrel"/>
    <property type="match status" value="1"/>
</dbReference>
<protein>
    <recommendedName>
        <fullName evidence="18">TonB-dependent receptor</fullName>
    </recommendedName>
</protein>
<dbReference type="Pfam" id="PF07715">
    <property type="entry name" value="Plug"/>
    <property type="match status" value="1"/>
</dbReference>
<keyword evidence="5 12" id="KW-0812">Transmembrane</keyword>
<name>A0A3D9DMQ4_9FLAO</name>
<feature type="domain" description="TonB-dependent receptor plug" evidence="15">
    <location>
        <begin position="75"/>
        <end position="190"/>
    </location>
</feature>
<keyword evidence="9 13" id="KW-0798">TonB box</keyword>
<comment type="caution">
    <text evidence="16">The sequence shown here is derived from an EMBL/GenBank/DDBJ whole genome shotgun (WGS) entry which is preliminary data.</text>
</comment>
<evidence type="ECO:0000256" key="12">
    <source>
        <dbReference type="PROSITE-ProRule" id="PRU01360"/>
    </source>
</evidence>